<accession>A0ABR0EJV4</accession>
<evidence type="ECO:0000256" key="2">
    <source>
        <dbReference type="ARBA" id="ARBA00013184"/>
    </source>
</evidence>
<comment type="catalytic activity">
    <reaction evidence="9">
        <text>L-lysyl-[histone] + acetyl-CoA = N(6)-acetyl-L-lysyl-[histone] + CoA + H(+)</text>
        <dbReference type="Rhea" id="RHEA:21992"/>
        <dbReference type="Rhea" id="RHEA-COMP:9845"/>
        <dbReference type="Rhea" id="RHEA-COMP:11338"/>
        <dbReference type="ChEBI" id="CHEBI:15378"/>
        <dbReference type="ChEBI" id="CHEBI:29969"/>
        <dbReference type="ChEBI" id="CHEBI:57287"/>
        <dbReference type="ChEBI" id="CHEBI:57288"/>
        <dbReference type="ChEBI" id="CHEBI:61930"/>
        <dbReference type="EC" id="2.3.1.48"/>
    </reaction>
    <physiologicalReaction direction="left-to-right" evidence="9">
        <dbReference type="Rhea" id="RHEA:21993"/>
    </physiologicalReaction>
</comment>
<dbReference type="PROSITE" id="PS51728">
    <property type="entry name" value="RTT109_HAT"/>
    <property type="match status" value="1"/>
</dbReference>
<evidence type="ECO:0000256" key="9">
    <source>
        <dbReference type="ARBA" id="ARBA00048940"/>
    </source>
</evidence>
<name>A0ABR0EJV4_ZASCE</name>
<protein>
    <recommendedName>
        <fullName evidence="2">histone acetyltransferase</fullName>
        <ecNumber evidence="2">2.3.1.48</ecNumber>
    </recommendedName>
</protein>
<evidence type="ECO:0000256" key="4">
    <source>
        <dbReference type="ARBA" id="ARBA00022763"/>
    </source>
</evidence>
<dbReference type="InterPro" id="IPR013178">
    <property type="entry name" value="Histone_AcTrfase_Rtt109/CBP"/>
</dbReference>
<evidence type="ECO:0000256" key="6">
    <source>
        <dbReference type="ARBA" id="ARBA00023015"/>
    </source>
</evidence>
<dbReference type="EMBL" id="JAXOVC010000005">
    <property type="protein sequence ID" value="KAK4501800.1"/>
    <property type="molecule type" value="Genomic_DNA"/>
</dbReference>
<organism evidence="11 12">
    <name type="scientific">Zasmidium cellare</name>
    <name type="common">Wine cellar mold</name>
    <name type="synonym">Racodium cellare</name>
    <dbReference type="NCBI Taxonomy" id="395010"/>
    <lineage>
        <taxon>Eukaryota</taxon>
        <taxon>Fungi</taxon>
        <taxon>Dikarya</taxon>
        <taxon>Ascomycota</taxon>
        <taxon>Pezizomycotina</taxon>
        <taxon>Dothideomycetes</taxon>
        <taxon>Dothideomycetidae</taxon>
        <taxon>Mycosphaerellales</taxon>
        <taxon>Mycosphaerellaceae</taxon>
        <taxon>Zasmidium</taxon>
    </lineage>
</organism>
<feature type="compositionally biased region" description="Polar residues" evidence="10">
    <location>
        <begin position="346"/>
        <end position="355"/>
    </location>
</feature>
<dbReference type="InterPro" id="IPR051236">
    <property type="entry name" value="HAT_RTT109-like"/>
</dbReference>
<proteinExistence type="predicted"/>
<dbReference type="SMART" id="SM01250">
    <property type="entry name" value="KAT11"/>
    <property type="match status" value="1"/>
</dbReference>
<evidence type="ECO:0000256" key="7">
    <source>
        <dbReference type="ARBA" id="ARBA00023163"/>
    </source>
</evidence>
<dbReference type="InterPro" id="IPR016849">
    <property type="entry name" value="Rtt109"/>
</dbReference>
<dbReference type="EC" id="2.3.1.48" evidence="2"/>
<comment type="caution">
    <text evidence="11">The sequence shown here is derived from an EMBL/GenBank/DDBJ whole genome shotgun (WGS) entry which is preliminary data.</text>
</comment>
<dbReference type="PANTHER" id="PTHR31571:SF2">
    <property type="entry name" value="HISTONE ACETYLTRANSFERASE RTT109"/>
    <property type="match status" value="1"/>
</dbReference>
<evidence type="ECO:0000256" key="3">
    <source>
        <dbReference type="ARBA" id="ARBA00022679"/>
    </source>
</evidence>
<evidence type="ECO:0000256" key="8">
    <source>
        <dbReference type="ARBA" id="ARBA00023242"/>
    </source>
</evidence>
<evidence type="ECO:0000313" key="11">
    <source>
        <dbReference type="EMBL" id="KAK4501800.1"/>
    </source>
</evidence>
<sequence>MASETTSAPSKAPPNSLKDELAAALPAGFTSKIRYIRSPSKACEPLFSALPGQESEKTRLASHFLAVSVNPASLSHLNVGTSGDAGTDVISFAIEALVYSTRRLTTIFVSKVDSTPFTPRIKPSPTKTTVTTFLRWLAEQERRKHPKRKVVISLFARAQAQYLFPGSSDDKTKHVLDDRQLIKWWARVLDPIIPSNGPNDGAEVQHQAYLTVPGYANTELRSFMPPGSTPTAAQPRWLPGNPLLELARARGIPEHAPPRCLLPRFPDDPKARFMQDLDEEIGINQDSQATVSPTKKRSGRWNSVRDLDRFWEAMEFRQECSSGRVVGFLWLVISPKGSDDEAAPEVTTSSQVDSQDSLTSFSTPPPSSDPMCVDDPSKPTAGSPKKRRRKPLTGPIVPRQPRLKGGSSSVSNLADMQAELEAKAGDGLLVSKEGYDKAMQTLLHLDFANLQGAVRSTAKWVAEIRGVTGLSGDLAVEVVGTAKVEAPPAAPATNGTSAVNDLGGMIRKKKRKPADEGPAVAETREELAGNEQPAVNVLGGGMIRKKPKPAAS</sequence>
<dbReference type="Proteomes" id="UP001305779">
    <property type="component" value="Unassembled WGS sequence"/>
</dbReference>
<evidence type="ECO:0000313" key="12">
    <source>
        <dbReference type="Proteomes" id="UP001305779"/>
    </source>
</evidence>
<comment type="subcellular location">
    <subcellularLocation>
        <location evidence="1">Nucleus</location>
    </subcellularLocation>
</comment>
<keyword evidence="4" id="KW-0227">DNA damage</keyword>
<keyword evidence="3" id="KW-0808">Transferase</keyword>
<reference evidence="11 12" key="1">
    <citation type="journal article" date="2023" name="G3 (Bethesda)">
        <title>A chromosome-level genome assembly of Zasmidium syzygii isolated from banana leaves.</title>
        <authorList>
            <person name="van Westerhoven A.C."/>
            <person name="Mehrabi R."/>
            <person name="Talebi R."/>
            <person name="Steentjes M.B.F."/>
            <person name="Corcolon B."/>
            <person name="Chong P.A."/>
            <person name="Kema G.H.J."/>
            <person name="Seidl M.F."/>
        </authorList>
    </citation>
    <scope>NUCLEOTIDE SEQUENCE [LARGE SCALE GENOMIC DNA]</scope>
    <source>
        <strain evidence="11 12">P124</strain>
    </source>
</reference>
<feature type="compositionally biased region" description="Basic residues" evidence="10">
    <location>
        <begin position="543"/>
        <end position="552"/>
    </location>
</feature>
<dbReference type="Pfam" id="PF08214">
    <property type="entry name" value="HAT_KAT11"/>
    <property type="match status" value="1"/>
</dbReference>
<keyword evidence="6" id="KW-0805">Transcription regulation</keyword>
<keyword evidence="8" id="KW-0539">Nucleus</keyword>
<dbReference type="PANTHER" id="PTHR31571">
    <property type="entry name" value="ALTERED INHERITANCE OF MITOCHONDRIA PROTEIN 6"/>
    <property type="match status" value="1"/>
</dbReference>
<evidence type="ECO:0000256" key="10">
    <source>
        <dbReference type="SAM" id="MobiDB-lite"/>
    </source>
</evidence>
<keyword evidence="7" id="KW-0804">Transcription</keyword>
<keyword evidence="5" id="KW-0007">Acetylation</keyword>
<gene>
    <name evidence="11" type="ORF">PRZ48_007609</name>
</gene>
<keyword evidence="12" id="KW-1185">Reference proteome</keyword>
<evidence type="ECO:0000256" key="1">
    <source>
        <dbReference type="ARBA" id="ARBA00004123"/>
    </source>
</evidence>
<feature type="region of interest" description="Disordered" evidence="10">
    <location>
        <begin position="338"/>
        <end position="411"/>
    </location>
</feature>
<evidence type="ECO:0000256" key="5">
    <source>
        <dbReference type="ARBA" id="ARBA00022990"/>
    </source>
</evidence>
<feature type="region of interest" description="Disordered" evidence="10">
    <location>
        <begin position="508"/>
        <end position="552"/>
    </location>
</feature>